<protein>
    <recommendedName>
        <fullName evidence="3">CarboxypepD_reg-like domain-containing protein</fullName>
    </recommendedName>
</protein>
<accession>A0A1X7IKK6</accession>
<dbReference type="RefSeq" id="WP_085515742.1">
    <property type="nucleotide sequence ID" value="NZ_FXAW01000001.1"/>
</dbReference>
<evidence type="ECO:0008006" key="3">
    <source>
        <dbReference type="Google" id="ProtNLM"/>
    </source>
</evidence>
<dbReference type="Proteomes" id="UP000193804">
    <property type="component" value="Unassembled WGS sequence"/>
</dbReference>
<proteinExistence type="predicted"/>
<organism evidence="1 2">
    <name type="scientific">Marivirga sericea</name>
    <dbReference type="NCBI Taxonomy" id="1028"/>
    <lineage>
        <taxon>Bacteria</taxon>
        <taxon>Pseudomonadati</taxon>
        <taxon>Bacteroidota</taxon>
        <taxon>Cytophagia</taxon>
        <taxon>Cytophagales</taxon>
        <taxon>Marivirgaceae</taxon>
        <taxon>Marivirga</taxon>
    </lineage>
</organism>
<sequence>MRVLAILIFLLISTNLKGQLSGCVYDKATKEQLSYVNIWYFNEEETSGTTAKKNGHFNFNELDTTRFLSFNKAGYEILKVRPDSNVYDVYLSRLNESTNQLSQPANGPRRVGIGFDFKNATSYASLSITKSDPVIYAQYFSTGDYHSYKIEKINVSLSSRINSLINIRIYEATEDLKPGNLLDFKDILRKIKVGKESHTIRMEDLNIRISKNGFFVGIEKLIIEQNMISLNETDFNNNQKVEVNEYYPSINLFPTESSNLLYAYIKGEWMKLDNSKISLGINIDLKR</sequence>
<dbReference type="STRING" id="1028.SAMN05661096_00763"/>
<reference evidence="2" key="1">
    <citation type="submission" date="2017-04" db="EMBL/GenBank/DDBJ databases">
        <authorList>
            <person name="Varghese N."/>
            <person name="Submissions S."/>
        </authorList>
    </citation>
    <scope>NUCLEOTIDE SEQUENCE [LARGE SCALE GENOMIC DNA]</scope>
    <source>
        <strain evidence="2">DSM 4125</strain>
    </source>
</reference>
<dbReference type="InterPro" id="IPR008969">
    <property type="entry name" value="CarboxyPept-like_regulatory"/>
</dbReference>
<dbReference type="AlphaFoldDB" id="A0A1X7IKK6"/>
<dbReference type="SUPFAM" id="SSF49464">
    <property type="entry name" value="Carboxypeptidase regulatory domain-like"/>
    <property type="match status" value="1"/>
</dbReference>
<evidence type="ECO:0000313" key="2">
    <source>
        <dbReference type="Proteomes" id="UP000193804"/>
    </source>
</evidence>
<evidence type="ECO:0000313" key="1">
    <source>
        <dbReference type="EMBL" id="SMG15422.1"/>
    </source>
</evidence>
<dbReference type="OrthoDB" id="914976at2"/>
<gene>
    <name evidence="1" type="ORF">SAMN05661096_00763</name>
</gene>
<keyword evidence="2" id="KW-1185">Reference proteome</keyword>
<dbReference type="EMBL" id="FXAW01000001">
    <property type="protein sequence ID" value="SMG15422.1"/>
    <property type="molecule type" value="Genomic_DNA"/>
</dbReference>
<name>A0A1X7IKK6_9BACT</name>